<dbReference type="SMART" id="SM01217">
    <property type="entry name" value="Fn3_like"/>
    <property type="match status" value="1"/>
</dbReference>
<evidence type="ECO:0000256" key="9">
    <source>
        <dbReference type="ARBA" id="ARBA00023326"/>
    </source>
</evidence>
<keyword evidence="9" id="KW-0624">Polysaccharide degradation</keyword>
<dbReference type="GO" id="GO:0008422">
    <property type="term" value="F:beta-glucosidase activity"/>
    <property type="evidence" value="ECO:0007669"/>
    <property type="project" value="UniProtKB-EC"/>
</dbReference>
<organism evidence="11 12">
    <name type="scientific">Sphaerobolus stellatus (strain SS14)</name>
    <dbReference type="NCBI Taxonomy" id="990650"/>
    <lineage>
        <taxon>Eukaryota</taxon>
        <taxon>Fungi</taxon>
        <taxon>Dikarya</taxon>
        <taxon>Basidiomycota</taxon>
        <taxon>Agaricomycotina</taxon>
        <taxon>Agaricomycetes</taxon>
        <taxon>Phallomycetidae</taxon>
        <taxon>Geastrales</taxon>
        <taxon>Sphaerobolaceae</taxon>
        <taxon>Sphaerobolus</taxon>
    </lineage>
</organism>
<feature type="domain" description="Fibronectin type III-like" evidence="10">
    <location>
        <begin position="2"/>
        <end position="61"/>
    </location>
</feature>
<evidence type="ECO:0000256" key="2">
    <source>
        <dbReference type="ARBA" id="ARBA00004987"/>
    </source>
</evidence>
<dbReference type="Proteomes" id="UP000054279">
    <property type="component" value="Unassembled WGS sequence"/>
</dbReference>
<dbReference type="PANTHER" id="PTHR42715:SF2">
    <property type="entry name" value="BETA-GLUCOSIDASE F-RELATED"/>
    <property type="match status" value="1"/>
</dbReference>
<feature type="non-terminal residue" evidence="11">
    <location>
        <position position="1"/>
    </location>
</feature>
<evidence type="ECO:0000313" key="12">
    <source>
        <dbReference type="Proteomes" id="UP000054279"/>
    </source>
</evidence>
<keyword evidence="5" id="KW-0378">Hydrolase</keyword>
<protein>
    <recommendedName>
        <fullName evidence="4">beta-glucosidase</fullName>
        <ecNumber evidence="4">3.2.1.21</ecNumber>
    </recommendedName>
</protein>
<dbReference type="GO" id="GO:0030245">
    <property type="term" value="P:cellulose catabolic process"/>
    <property type="evidence" value="ECO:0007669"/>
    <property type="project" value="UniProtKB-KW"/>
</dbReference>
<keyword evidence="8" id="KW-0326">Glycosidase</keyword>
<dbReference type="PANTHER" id="PTHR42715">
    <property type="entry name" value="BETA-GLUCOSIDASE"/>
    <property type="match status" value="1"/>
</dbReference>
<evidence type="ECO:0000313" key="11">
    <source>
        <dbReference type="EMBL" id="KIJ32723.1"/>
    </source>
</evidence>
<evidence type="ECO:0000256" key="5">
    <source>
        <dbReference type="ARBA" id="ARBA00022801"/>
    </source>
</evidence>
<dbReference type="HOGENOM" id="CLU_2892258_0_0_1"/>
<dbReference type="EMBL" id="KN837223">
    <property type="protein sequence ID" value="KIJ32723.1"/>
    <property type="molecule type" value="Genomic_DNA"/>
</dbReference>
<comment type="pathway">
    <text evidence="2">Glycan metabolism; cellulose degradation.</text>
</comment>
<gene>
    <name evidence="11" type="ORF">M422DRAFT_135693</name>
</gene>
<dbReference type="OrthoDB" id="47059at2759"/>
<reference evidence="11 12" key="1">
    <citation type="submission" date="2014-06" db="EMBL/GenBank/DDBJ databases">
        <title>Evolutionary Origins and Diversification of the Mycorrhizal Mutualists.</title>
        <authorList>
            <consortium name="DOE Joint Genome Institute"/>
            <consortium name="Mycorrhizal Genomics Consortium"/>
            <person name="Kohler A."/>
            <person name="Kuo A."/>
            <person name="Nagy L.G."/>
            <person name="Floudas D."/>
            <person name="Copeland A."/>
            <person name="Barry K.W."/>
            <person name="Cichocki N."/>
            <person name="Veneault-Fourrey C."/>
            <person name="LaButti K."/>
            <person name="Lindquist E.A."/>
            <person name="Lipzen A."/>
            <person name="Lundell T."/>
            <person name="Morin E."/>
            <person name="Murat C."/>
            <person name="Riley R."/>
            <person name="Ohm R."/>
            <person name="Sun H."/>
            <person name="Tunlid A."/>
            <person name="Henrissat B."/>
            <person name="Grigoriev I.V."/>
            <person name="Hibbett D.S."/>
            <person name="Martin F."/>
        </authorList>
    </citation>
    <scope>NUCLEOTIDE SEQUENCE [LARGE SCALE GENOMIC DNA]</scope>
    <source>
        <strain evidence="11 12">SS14</strain>
    </source>
</reference>
<dbReference type="EC" id="3.2.1.21" evidence="4"/>
<evidence type="ECO:0000256" key="4">
    <source>
        <dbReference type="ARBA" id="ARBA00012744"/>
    </source>
</evidence>
<keyword evidence="6" id="KW-0136">Cellulose degradation</keyword>
<comment type="similarity">
    <text evidence="3">Belongs to the glycosyl hydrolase 3 family.</text>
</comment>
<evidence type="ECO:0000256" key="6">
    <source>
        <dbReference type="ARBA" id="ARBA00023001"/>
    </source>
</evidence>
<dbReference type="Pfam" id="PF14310">
    <property type="entry name" value="Fn3-like"/>
    <property type="match status" value="1"/>
</dbReference>
<evidence type="ECO:0000256" key="3">
    <source>
        <dbReference type="ARBA" id="ARBA00005336"/>
    </source>
</evidence>
<name>A0A0C9TR99_SPHS4</name>
<accession>A0A0C9TR99</accession>
<dbReference type="InterPro" id="IPR026891">
    <property type="entry name" value="Fn3-like"/>
</dbReference>
<dbReference type="AlphaFoldDB" id="A0A0C9TR99"/>
<dbReference type="InterPro" id="IPR013783">
    <property type="entry name" value="Ig-like_fold"/>
</dbReference>
<proteinExistence type="inferred from homology"/>
<sequence length="63" mass="7275">PSFVNKPPKALRGFDRTFIRRGQTVFIIVPLRRKGVSVWDVVAQQWVVPKWVFTVHVGSSLRN</sequence>
<comment type="catalytic activity">
    <reaction evidence="1">
        <text>Hydrolysis of terminal, non-reducing beta-D-glucosyl residues with release of beta-D-glucose.</text>
        <dbReference type="EC" id="3.2.1.21"/>
    </reaction>
</comment>
<evidence type="ECO:0000259" key="10">
    <source>
        <dbReference type="SMART" id="SM01217"/>
    </source>
</evidence>
<feature type="non-terminal residue" evidence="11">
    <location>
        <position position="63"/>
    </location>
</feature>
<keyword evidence="7" id="KW-0119">Carbohydrate metabolism</keyword>
<evidence type="ECO:0000256" key="1">
    <source>
        <dbReference type="ARBA" id="ARBA00000448"/>
    </source>
</evidence>
<evidence type="ECO:0000256" key="7">
    <source>
        <dbReference type="ARBA" id="ARBA00023277"/>
    </source>
</evidence>
<evidence type="ECO:0000256" key="8">
    <source>
        <dbReference type="ARBA" id="ARBA00023295"/>
    </source>
</evidence>
<dbReference type="Gene3D" id="2.60.40.10">
    <property type="entry name" value="Immunoglobulins"/>
    <property type="match status" value="1"/>
</dbReference>
<keyword evidence="12" id="KW-1185">Reference proteome</keyword>
<dbReference type="InterPro" id="IPR050288">
    <property type="entry name" value="Cellulose_deg_GH3"/>
</dbReference>